<dbReference type="GO" id="GO:0004222">
    <property type="term" value="F:metalloendopeptidase activity"/>
    <property type="evidence" value="ECO:0007669"/>
    <property type="project" value="InterPro"/>
</dbReference>
<dbReference type="InterPro" id="IPR007863">
    <property type="entry name" value="Peptidase_M16_C"/>
</dbReference>
<evidence type="ECO:0000256" key="8">
    <source>
        <dbReference type="ARBA" id="ARBA00022833"/>
    </source>
</evidence>
<comment type="similarity">
    <text evidence="3 13">Belongs to the peptidase M16 family.</text>
</comment>
<evidence type="ECO:0000256" key="10">
    <source>
        <dbReference type="ARBA" id="ARBA00023049"/>
    </source>
</evidence>
<feature type="domain" description="Coenzyme PQQ synthesis protein F C-terminal lobe" evidence="16">
    <location>
        <begin position="414"/>
        <end position="538"/>
    </location>
</feature>
<dbReference type="UniPathway" id="UPA00539"/>
<comment type="cofactor">
    <cofactor evidence="1">
        <name>Zn(2+)</name>
        <dbReference type="ChEBI" id="CHEBI:29105"/>
    </cofactor>
</comment>
<dbReference type="EMBL" id="LOHF01000011">
    <property type="protein sequence ID" value="OUM73192.1"/>
    <property type="molecule type" value="Genomic_DNA"/>
</dbReference>
<gene>
    <name evidence="18" type="ORF">AUC60_14435</name>
</gene>
<accession>A0A1Y3P379</accession>
<evidence type="ECO:0000313" key="19">
    <source>
        <dbReference type="Proteomes" id="UP000195440"/>
    </source>
</evidence>
<dbReference type="Pfam" id="PF05193">
    <property type="entry name" value="Peptidase_M16_C"/>
    <property type="match status" value="1"/>
</dbReference>
<dbReference type="Proteomes" id="UP000195440">
    <property type="component" value="Unassembled WGS sequence"/>
</dbReference>
<comment type="function">
    <text evidence="11">Required for coenzyme pyrroloquinoline quinone (PQQ) biosynthesis. It is thought that this protein is a protease that cleaves peptides bond in a small peptide (gene pqqA), providing the glutamate and tyrosine residues which are necessary for the synthesis of PQQ.</text>
</comment>
<dbReference type="InterPro" id="IPR050626">
    <property type="entry name" value="Peptidase_M16"/>
</dbReference>
<evidence type="ECO:0000256" key="11">
    <source>
        <dbReference type="ARBA" id="ARBA00024932"/>
    </source>
</evidence>
<reference evidence="18 19" key="1">
    <citation type="journal article" date="2017" name="Syst. Appl. Microbiol.">
        <title>Pseudomonas caspiana sp. nov., a citrus pathogen in the Pseudomonas syringae phylogenetic group.</title>
        <authorList>
            <person name="Busquets A."/>
            <person name="Gomila M."/>
            <person name="Beiki F."/>
            <person name="Mulet M."/>
            <person name="Rahimian H."/>
            <person name="Garcia-Valdes E."/>
            <person name="Lalucat J."/>
        </authorList>
    </citation>
    <scope>NUCLEOTIDE SEQUENCE [LARGE SCALE GENOMIC DNA]</scope>
    <source>
        <strain evidence="18 19">FBF102</strain>
    </source>
</reference>
<evidence type="ECO:0000256" key="1">
    <source>
        <dbReference type="ARBA" id="ARBA00001947"/>
    </source>
</evidence>
<dbReference type="PANTHER" id="PTHR43690:SF18">
    <property type="entry name" value="INSULIN-DEGRADING ENZYME-RELATED"/>
    <property type="match status" value="1"/>
</dbReference>
<dbReference type="InterPro" id="IPR011844">
    <property type="entry name" value="PQQ_synth_PqqF"/>
</dbReference>
<dbReference type="GO" id="GO:0018189">
    <property type="term" value="P:pyrroloquinoline quinone biosynthetic process"/>
    <property type="evidence" value="ECO:0007669"/>
    <property type="project" value="UniProtKB-UniPathway"/>
</dbReference>
<dbReference type="InterPro" id="IPR011249">
    <property type="entry name" value="Metalloenz_LuxS/M16"/>
</dbReference>
<dbReference type="GO" id="GO:0006508">
    <property type="term" value="P:proteolysis"/>
    <property type="evidence" value="ECO:0007669"/>
    <property type="project" value="UniProtKB-KW"/>
</dbReference>
<dbReference type="AlphaFoldDB" id="A0A1Y3P379"/>
<keyword evidence="6" id="KW-0479">Metal-binding</keyword>
<protein>
    <recommendedName>
        <fullName evidence="4">Coenzyme PQQ synthesis protein F</fullName>
    </recommendedName>
    <alternativeName>
        <fullName evidence="12">Pyrroloquinoline quinone biosynthesis protein F</fullName>
    </alternativeName>
</protein>
<evidence type="ECO:0000313" key="18">
    <source>
        <dbReference type="EMBL" id="OUM73192.1"/>
    </source>
</evidence>
<dbReference type="PANTHER" id="PTHR43690">
    <property type="entry name" value="NARDILYSIN"/>
    <property type="match status" value="1"/>
</dbReference>
<dbReference type="OrthoDB" id="9811314at2"/>
<dbReference type="RefSeq" id="WP_087268585.1">
    <property type="nucleotide sequence ID" value="NZ_JBJGBV010000008.1"/>
</dbReference>
<comment type="caution">
    <text evidence="18">The sequence shown here is derived from an EMBL/GenBank/DDBJ whole genome shotgun (WGS) entry which is preliminary data.</text>
</comment>
<keyword evidence="19" id="KW-1185">Reference proteome</keyword>
<organism evidence="18 19">
    <name type="scientific">Pseudomonas caspiana</name>
    <dbReference type="NCBI Taxonomy" id="1451454"/>
    <lineage>
        <taxon>Bacteria</taxon>
        <taxon>Pseudomonadati</taxon>
        <taxon>Pseudomonadota</taxon>
        <taxon>Gammaproteobacteria</taxon>
        <taxon>Pseudomonadales</taxon>
        <taxon>Pseudomonadaceae</taxon>
        <taxon>Pseudomonas</taxon>
    </lineage>
</organism>
<dbReference type="Pfam" id="PF22455">
    <property type="entry name" value="PqqF_C_3"/>
    <property type="match status" value="1"/>
</dbReference>
<evidence type="ECO:0000256" key="6">
    <source>
        <dbReference type="ARBA" id="ARBA00022723"/>
    </source>
</evidence>
<keyword evidence="10" id="KW-0482">Metalloprotease</keyword>
<evidence type="ECO:0000259" key="15">
    <source>
        <dbReference type="Pfam" id="PF05193"/>
    </source>
</evidence>
<dbReference type="NCBIfam" id="TIGR02110">
    <property type="entry name" value="PQQ_syn_pqqF"/>
    <property type="match status" value="1"/>
</dbReference>
<dbReference type="PROSITE" id="PS00143">
    <property type="entry name" value="INSULINASE"/>
    <property type="match status" value="1"/>
</dbReference>
<evidence type="ECO:0000259" key="14">
    <source>
        <dbReference type="Pfam" id="PF00675"/>
    </source>
</evidence>
<evidence type="ECO:0000256" key="12">
    <source>
        <dbReference type="ARBA" id="ARBA00030977"/>
    </source>
</evidence>
<keyword evidence="5" id="KW-0645">Protease</keyword>
<dbReference type="SUPFAM" id="SSF63411">
    <property type="entry name" value="LuxS/MPP-like metallohydrolase"/>
    <property type="match status" value="2"/>
</dbReference>
<name>A0A1Y3P379_9PSED</name>
<evidence type="ECO:0000256" key="9">
    <source>
        <dbReference type="ARBA" id="ARBA00022905"/>
    </source>
</evidence>
<feature type="domain" description="Peptidase M16 N-terminal" evidence="14">
    <location>
        <begin position="18"/>
        <end position="134"/>
    </location>
</feature>
<feature type="domain" description="Peptidase M16 C-terminal" evidence="15">
    <location>
        <begin position="178"/>
        <end position="235"/>
    </location>
</feature>
<evidence type="ECO:0000256" key="5">
    <source>
        <dbReference type="ARBA" id="ARBA00022670"/>
    </source>
</evidence>
<dbReference type="GO" id="GO:0005737">
    <property type="term" value="C:cytoplasm"/>
    <property type="evidence" value="ECO:0007669"/>
    <property type="project" value="UniProtKB-ARBA"/>
</dbReference>
<evidence type="ECO:0000259" key="16">
    <source>
        <dbReference type="Pfam" id="PF22455"/>
    </source>
</evidence>
<proteinExistence type="inferred from homology"/>
<evidence type="ECO:0000259" key="17">
    <source>
        <dbReference type="Pfam" id="PF22456"/>
    </source>
</evidence>
<evidence type="ECO:0000256" key="13">
    <source>
        <dbReference type="RuleBase" id="RU004447"/>
    </source>
</evidence>
<comment type="pathway">
    <text evidence="2">Cofactor biosynthesis; pyrroloquinoline quinone biosynthesis.</text>
</comment>
<dbReference type="InterPro" id="IPR001431">
    <property type="entry name" value="Pept_M16_Zn_BS"/>
</dbReference>
<evidence type="ECO:0000256" key="7">
    <source>
        <dbReference type="ARBA" id="ARBA00022801"/>
    </source>
</evidence>
<feature type="domain" description="Coenzyme PQQ synthesis protein F-like C-terminal lobe" evidence="17">
    <location>
        <begin position="611"/>
        <end position="707"/>
    </location>
</feature>
<evidence type="ECO:0000256" key="4">
    <source>
        <dbReference type="ARBA" id="ARBA00015088"/>
    </source>
</evidence>
<dbReference type="GO" id="GO:0008270">
    <property type="term" value="F:zinc ion binding"/>
    <property type="evidence" value="ECO:0007669"/>
    <property type="project" value="InterPro"/>
</dbReference>
<keyword evidence="8" id="KW-0862">Zinc</keyword>
<keyword evidence="9" id="KW-0884">PQQ biosynthesis</keyword>
<evidence type="ECO:0000256" key="3">
    <source>
        <dbReference type="ARBA" id="ARBA00007261"/>
    </source>
</evidence>
<dbReference type="Pfam" id="PF00675">
    <property type="entry name" value="Peptidase_M16"/>
    <property type="match status" value="1"/>
</dbReference>
<sequence>MPASPATEHLTLANGLNVVLCHAPRLKRCAASLRVAAGSHDVSAAWPGLAHFLEHLFFLGTDRFAGDEKLMTFVQRHGGQINASTRERTTDFFFELPEPVFAQGLERLCDMLAHPRMTLADQLREREVLHAEFIAWSRDATARQHIQMLEGISARHPLRAFHAGNRYSLPVPRPAFQQALQAFYQRFYQAGQMTLCLAGPQSMDELKQLATRYGAGLVSGVKVTQAHPPKLVDDERRILVSPDQQLLLVCEDLPEGADEAAAFLCHCLNGSRAEGVVEALKAEVVYEFAGQILIKVDTIASKLTPTGNGDSSVGVSLLAMASTLILDWICAFKTHWSSLRDDYNRLQQRHLDVSSPLELAHYHARNLPKGLSKKGCTALIALLEQIQPNTRPPETHWQFPKPNPFLNVPSNGHEGALYLRWLLPAPQPTLWRMFDQSLKALARDAKQSGVSLELSAYGRYWQLKLTGLDAPMPDILKHALQRLSAPDDSALAYLSQPSDEPALIPIRQLLKALPDCFLNAAPACETTDVQAFWPATQWISFTSGLAQETIHALNTVLLSTPGQRDEQTLQAPALAPGKHWQAAAPHASEAAVLLFCPAPSSSIVDEAAWRLLAHLAQGPFYQRLRVELQLGYAVFSGLRQIAGRTGILFGAQSPNASVPQLVEHIEQFLNDLPRWINEVDMAAQTDALIAQLDINAMEAPQAAELRWQAHLAGRDERFMSALHETLRNLGRHTVLQAAASLQHAIGGWLCLTNSPKKPWHAA</sequence>
<dbReference type="InterPro" id="IPR054733">
    <property type="entry name" value="PqqF_C_3"/>
</dbReference>
<dbReference type="InterPro" id="IPR011765">
    <property type="entry name" value="Pept_M16_N"/>
</dbReference>
<dbReference type="Gene3D" id="3.30.830.10">
    <property type="entry name" value="Metalloenzyme, LuxS/M16 peptidase-like"/>
    <property type="match status" value="2"/>
</dbReference>
<dbReference type="InterPro" id="IPR054734">
    <property type="entry name" value="PqqF-like_C_4"/>
</dbReference>
<evidence type="ECO:0000256" key="2">
    <source>
        <dbReference type="ARBA" id="ARBA00004886"/>
    </source>
</evidence>
<dbReference type="Pfam" id="PF22456">
    <property type="entry name" value="PqqF-like_C_4"/>
    <property type="match status" value="1"/>
</dbReference>
<keyword evidence="7" id="KW-0378">Hydrolase</keyword>